<feature type="transmembrane region" description="Helical" evidence="1">
    <location>
        <begin position="49"/>
        <end position="67"/>
    </location>
</feature>
<proteinExistence type="predicted"/>
<gene>
    <name evidence="2" type="ORF">S01H1_82836</name>
</gene>
<protein>
    <submittedName>
        <fullName evidence="2">Uncharacterized protein</fullName>
    </submittedName>
</protein>
<feature type="non-terminal residue" evidence="2">
    <location>
        <position position="173"/>
    </location>
</feature>
<feature type="transmembrane region" description="Helical" evidence="1">
    <location>
        <begin position="18"/>
        <end position="37"/>
    </location>
</feature>
<organism evidence="2">
    <name type="scientific">marine sediment metagenome</name>
    <dbReference type="NCBI Taxonomy" id="412755"/>
    <lineage>
        <taxon>unclassified sequences</taxon>
        <taxon>metagenomes</taxon>
        <taxon>ecological metagenomes</taxon>
    </lineage>
</organism>
<keyword evidence="1" id="KW-0472">Membrane</keyword>
<keyword evidence="1" id="KW-1133">Transmembrane helix</keyword>
<comment type="caution">
    <text evidence="2">The sequence shown here is derived from an EMBL/GenBank/DDBJ whole genome shotgun (WGS) entry which is preliminary data.</text>
</comment>
<sequence length="173" mass="19822">MLESLINPKRVEKGEWKMFFIGLLYASLSLLLVHWFFSGDVVLSKFSGMIVVTFCVMFSLPFMYFIIKTEEKQDEEVEGFRGVWRVHKDAIYALMWLFLGFIVAFSIWGIVLQNPTLFNAQLETYCSINSPGNIEDCVSQNIFGNTILPTGAATKGIRFLSILENNIYVMIFT</sequence>
<keyword evidence="1" id="KW-0812">Transmembrane</keyword>
<evidence type="ECO:0000256" key="1">
    <source>
        <dbReference type="SAM" id="Phobius"/>
    </source>
</evidence>
<dbReference type="EMBL" id="BARS01056200">
    <property type="protein sequence ID" value="GAG52226.1"/>
    <property type="molecule type" value="Genomic_DNA"/>
</dbReference>
<accession>X0ZVV7</accession>
<dbReference type="AlphaFoldDB" id="X0ZVV7"/>
<evidence type="ECO:0000313" key="2">
    <source>
        <dbReference type="EMBL" id="GAG52226.1"/>
    </source>
</evidence>
<feature type="transmembrane region" description="Helical" evidence="1">
    <location>
        <begin position="90"/>
        <end position="111"/>
    </location>
</feature>
<name>X0ZVV7_9ZZZZ</name>
<reference evidence="2" key="1">
    <citation type="journal article" date="2014" name="Front. Microbiol.">
        <title>High frequency of phylogenetically diverse reductive dehalogenase-homologous genes in deep subseafloor sedimentary metagenomes.</title>
        <authorList>
            <person name="Kawai M."/>
            <person name="Futagami T."/>
            <person name="Toyoda A."/>
            <person name="Takaki Y."/>
            <person name="Nishi S."/>
            <person name="Hori S."/>
            <person name="Arai W."/>
            <person name="Tsubouchi T."/>
            <person name="Morono Y."/>
            <person name="Uchiyama I."/>
            <person name="Ito T."/>
            <person name="Fujiyama A."/>
            <person name="Inagaki F."/>
            <person name="Takami H."/>
        </authorList>
    </citation>
    <scope>NUCLEOTIDE SEQUENCE</scope>
    <source>
        <strain evidence="2">Expedition CK06-06</strain>
    </source>
</reference>